<sequence length="1057" mass="106918">MAYSLVTSYAGDALINGFNWVDTRDPSNGYVKYQSQTNAASEGLFAVDELTGVVRLGVDDTNTYAVSSGRPSIRIESKLAYNHGLFIGDFLHMPPSQCGVWPAFWAYGPNWPAGGEIDIIEGANTAHRNIISAHTTPGCKLGPDVLAMAAGTAQTTDCDVGNQNIGCGYVPAANDTSSYGDTFNAVGGGIYAMLWDDDYIKIWHFDRASAPADIAAKQPDPEGWPRPQAVYGGDSCDVSAKFRDMSIVLNVNFCGDYGNAVWASDGCTALAPTCAEWVGQNPAAFAHAYWDVNYIDAYVLGAASNGTATPSEKTPSGPSSKTSKASLPSFTSVPGPANGIYTHFPARNSTRGNATSSVSSSSPFLSATAENKLPENTPTAAAGPIPTGSLLPRPAPSANAHANPANIDDFSYLGCFGSSSGFASFTKVADSADMDLGKCTGLCRGKKYAGVFDTTCYCASELDPDTRVSADACDTECPGDDSQFCGGRLGRRNHGGSGLPAFGPIASGPIAATANVTLPESTSSVVSGGAVPLRTDGGSAADGSVGGYTFKPSGSGQPTPTGPGSPVRVGNDTSGPSFVNPTAPEILSGSSGNFASESAVASGTGAAAAASPTISSAAKFNVTSFGRLSASGPSGFHRALQSKSSSAPADIVAARLNSTIPRISTLVSPSGTGIAASTVADGPVVTIPVYPISMKNVTEPTPSSPRIGTADGPVVTISVYPIPMKNATEPTPSSPRIAAAVPGASAAVPKGPAAVPSGPAPAMLFPNSTTLVGRRLLAARGRPDGLLGLHPGSIHGREAADFLLTVYAAVAKEEPPKQPPGMGNTEPHAPPPVPQAKLPSASDVAAATPAPTPAGRSTTTTVVTTVSYETVYPSNPSRIVTEVFVTTIVRAHCGCTETPVPVMTVPMSTKVVSCSACGRNGESTVTITVPCSVSLAATPTPPASGAIAPPPPHASAGGEPPAITHKPAPPAPGKYEPPKPSNKVTPAAPAPSGNTPPPPAHKGDEPWKSGASVPPAPSGGKSPSGPPSSPPIVVAGASGFKVTSLLFTTVLAMVLLL</sequence>
<organism evidence="4 5">
    <name type="scientific">Cordyceps fumosorosea (strain ARSEF 2679)</name>
    <name type="common">Isaria fumosorosea</name>
    <dbReference type="NCBI Taxonomy" id="1081104"/>
    <lineage>
        <taxon>Eukaryota</taxon>
        <taxon>Fungi</taxon>
        <taxon>Dikarya</taxon>
        <taxon>Ascomycota</taxon>
        <taxon>Pezizomycotina</taxon>
        <taxon>Sordariomycetes</taxon>
        <taxon>Hypocreomycetidae</taxon>
        <taxon>Hypocreales</taxon>
        <taxon>Cordycipitaceae</taxon>
        <taxon>Cordyceps</taxon>
    </lineage>
</organism>
<keyword evidence="5" id="KW-1185">Reference proteome</keyword>
<dbReference type="Proteomes" id="UP000076744">
    <property type="component" value="Unassembled WGS sequence"/>
</dbReference>
<dbReference type="InterPro" id="IPR000757">
    <property type="entry name" value="Beta-glucanase-like"/>
</dbReference>
<dbReference type="RefSeq" id="XP_018704074.1">
    <property type="nucleotide sequence ID" value="XM_018848938.1"/>
</dbReference>
<dbReference type="Pfam" id="PF26113">
    <property type="entry name" value="GH16_XgeA"/>
    <property type="match status" value="1"/>
</dbReference>
<dbReference type="InterPro" id="IPR002889">
    <property type="entry name" value="WSC_carb-bd"/>
</dbReference>
<feature type="region of interest" description="Disordered" evidence="1">
    <location>
        <begin position="536"/>
        <end position="585"/>
    </location>
</feature>
<evidence type="ECO:0000259" key="2">
    <source>
        <dbReference type="PROSITE" id="PS51212"/>
    </source>
</evidence>
<dbReference type="SUPFAM" id="SSF49899">
    <property type="entry name" value="Concanavalin A-like lectins/glucanases"/>
    <property type="match status" value="1"/>
</dbReference>
<dbReference type="PANTHER" id="PTHR10963:SF24">
    <property type="entry name" value="GLYCOSIDASE C21B10.07-RELATED"/>
    <property type="match status" value="1"/>
</dbReference>
<evidence type="ECO:0000313" key="4">
    <source>
        <dbReference type="EMBL" id="OAA62324.1"/>
    </source>
</evidence>
<dbReference type="InterPro" id="IPR050546">
    <property type="entry name" value="Glycosyl_Hydrlase_16"/>
</dbReference>
<dbReference type="PANTHER" id="PTHR10963">
    <property type="entry name" value="GLYCOSYL HYDROLASE-RELATED"/>
    <property type="match status" value="1"/>
</dbReference>
<protein>
    <submittedName>
        <fullName evidence="4">GPI anchored endo-1,3(4)-beta-glucanase</fullName>
    </submittedName>
</protein>
<feature type="compositionally biased region" description="Low complexity" evidence="1">
    <location>
        <begin position="1009"/>
        <end position="1023"/>
    </location>
</feature>
<dbReference type="GO" id="GO:0009251">
    <property type="term" value="P:glucan catabolic process"/>
    <property type="evidence" value="ECO:0007669"/>
    <property type="project" value="TreeGrafter"/>
</dbReference>
<feature type="domain" description="GH16" evidence="3">
    <location>
        <begin position="1"/>
        <end position="303"/>
    </location>
</feature>
<dbReference type="GO" id="GO:0004553">
    <property type="term" value="F:hydrolase activity, hydrolyzing O-glycosyl compounds"/>
    <property type="evidence" value="ECO:0007669"/>
    <property type="project" value="InterPro"/>
</dbReference>
<feature type="domain" description="WSC" evidence="2">
    <location>
        <begin position="409"/>
        <end position="498"/>
    </location>
</feature>
<accession>A0A167V7X0</accession>
<name>A0A167V7X0_CORFA</name>
<gene>
    <name evidence="4" type="ORF">ISF_05333</name>
</gene>
<dbReference type="EMBL" id="AZHB01000012">
    <property type="protein sequence ID" value="OAA62324.1"/>
    <property type="molecule type" value="Genomic_DNA"/>
</dbReference>
<comment type="caution">
    <text evidence="4">The sequence shown here is derived from an EMBL/GenBank/DDBJ whole genome shotgun (WGS) entry which is preliminary data.</text>
</comment>
<feature type="compositionally biased region" description="Low complexity" evidence="1">
    <location>
        <begin position="552"/>
        <end position="566"/>
    </location>
</feature>
<feature type="compositionally biased region" description="Low complexity" evidence="1">
    <location>
        <begin position="349"/>
        <end position="362"/>
    </location>
</feature>
<dbReference type="Pfam" id="PF01822">
    <property type="entry name" value="WSC"/>
    <property type="match status" value="1"/>
</dbReference>
<feature type="compositionally biased region" description="Low complexity" evidence="1">
    <location>
        <begin position="839"/>
        <end position="858"/>
    </location>
</feature>
<feature type="region of interest" description="Disordered" evidence="1">
    <location>
        <begin position="374"/>
        <end position="402"/>
    </location>
</feature>
<dbReference type="CDD" id="cd02181">
    <property type="entry name" value="GH16_fungal_Lam16A_glucanase"/>
    <property type="match status" value="1"/>
</dbReference>
<feature type="compositionally biased region" description="Low complexity" evidence="1">
    <location>
        <begin position="309"/>
        <end position="326"/>
    </location>
</feature>
<reference evidence="4 5" key="1">
    <citation type="journal article" date="2016" name="Genome Biol. Evol.">
        <title>Divergent and convergent evolution of fungal pathogenicity.</title>
        <authorList>
            <person name="Shang Y."/>
            <person name="Xiao G."/>
            <person name="Zheng P."/>
            <person name="Cen K."/>
            <person name="Zhan S."/>
            <person name="Wang C."/>
        </authorList>
    </citation>
    <scope>NUCLEOTIDE SEQUENCE [LARGE SCALE GENOMIC DNA]</scope>
    <source>
        <strain evidence="4 5">ARSEF 2679</strain>
    </source>
</reference>
<dbReference type="SMART" id="SM00321">
    <property type="entry name" value="WSC"/>
    <property type="match status" value="1"/>
</dbReference>
<feature type="region of interest" description="Disordered" evidence="1">
    <location>
        <begin position="307"/>
        <end position="362"/>
    </location>
</feature>
<dbReference type="STRING" id="1081104.A0A167V7X0"/>
<evidence type="ECO:0000256" key="1">
    <source>
        <dbReference type="SAM" id="MobiDB-lite"/>
    </source>
</evidence>
<feature type="region of interest" description="Disordered" evidence="1">
    <location>
        <begin position="814"/>
        <end position="858"/>
    </location>
</feature>
<feature type="region of interest" description="Disordered" evidence="1">
    <location>
        <begin position="940"/>
        <end position="1030"/>
    </location>
</feature>
<feature type="compositionally biased region" description="Polar residues" evidence="1">
    <location>
        <begin position="571"/>
        <end position="580"/>
    </location>
</feature>
<dbReference type="OrthoDB" id="192832at2759"/>
<dbReference type="Gene3D" id="2.60.120.200">
    <property type="match status" value="1"/>
</dbReference>
<evidence type="ECO:0000313" key="5">
    <source>
        <dbReference type="Proteomes" id="UP000076744"/>
    </source>
</evidence>
<proteinExistence type="predicted"/>
<dbReference type="PROSITE" id="PS51212">
    <property type="entry name" value="WSC"/>
    <property type="match status" value="1"/>
</dbReference>
<dbReference type="PROSITE" id="PS51762">
    <property type="entry name" value="GH16_2"/>
    <property type="match status" value="1"/>
</dbReference>
<dbReference type="GeneID" id="30021625"/>
<dbReference type="InterPro" id="IPR013320">
    <property type="entry name" value="ConA-like_dom_sf"/>
</dbReference>
<evidence type="ECO:0000259" key="3">
    <source>
        <dbReference type="PROSITE" id="PS51762"/>
    </source>
</evidence>
<dbReference type="AlphaFoldDB" id="A0A167V7X0"/>